<organism evidence="2 3">
    <name type="scientific">Cupriavidus taiwanensis</name>
    <dbReference type="NCBI Taxonomy" id="164546"/>
    <lineage>
        <taxon>Bacteria</taxon>
        <taxon>Pseudomonadati</taxon>
        <taxon>Pseudomonadota</taxon>
        <taxon>Betaproteobacteria</taxon>
        <taxon>Burkholderiales</taxon>
        <taxon>Burkholderiaceae</taxon>
        <taxon>Cupriavidus</taxon>
    </lineage>
</organism>
<evidence type="ECO:0000313" key="2">
    <source>
        <dbReference type="EMBL" id="SOY73958.1"/>
    </source>
</evidence>
<comment type="caution">
    <text evidence="2">The sequence shown here is derived from an EMBL/GenBank/DDBJ whole genome shotgun (WGS) entry which is preliminary data.</text>
</comment>
<gene>
    <name evidence="2" type="ORF">CBM2587_U10007</name>
</gene>
<accession>A0A375CKB3</accession>
<reference evidence="3" key="1">
    <citation type="submission" date="2018-01" db="EMBL/GenBank/DDBJ databases">
        <authorList>
            <person name="Gaut B.S."/>
            <person name="Morton B.R."/>
            <person name="Clegg M.T."/>
            <person name="Duvall M.R."/>
        </authorList>
    </citation>
    <scope>NUCLEOTIDE SEQUENCE [LARGE SCALE GENOMIC DNA]</scope>
</reference>
<protein>
    <submittedName>
        <fullName evidence="2">Uncharacterized protein</fullName>
    </submittedName>
</protein>
<dbReference type="Proteomes" id="UP000256780">
    <property type="component" value="Unassembled WGS sequence"/>
</dbReference>
<proteinExistence type="predicted"/>
<evidence type="ECO:0000313" key="3">
    <source>
        <dbReference type="Proteomes" id="UP000256780"/>
    </source>
</evidence>
<dbReference type="AlphaFoldDB" id="A0A375CKB3"/>
<name>A0A375CKB3_9BURK</name>
<dbReference type="EMBL" id="OFSQ01000041">
    <property type="protein sequence ID" value="SOY73958.1"/>
    <property type="molecule type" value="Genomic_DNA"/>
</dbReference>
<feature type="region of interest" description="Disordered" evidence="1">
    <location>
        <begin position="46"/>
        <end position="67"/>
    </location>
</feature>
<sequence>MHHGVMVAQHRLGVVRLLWLVLLRFSPFGGTSAACLMLGPTRCPQDRTILPSHPPQPDPARSGGAVGWPAQCQTVDHVP</sequence>
<evidence type="ECO:0000256" key="1">
    <source>
        <dbReference type="SAM" id="MobiDB-lite"/>
    </source>
</evidence>